<feature type="compositionally biased region" description="Polar residues" evidence="1">
    <location>
        <begin position="146"/>
        <end position="179"/>
    </location>
</feature>
<protein>
    <submittedName>
        <fullName evidence="2">Uncharacterized protein</fullName>
    </submittedName>
</protein>
<proteinExistence type="predicted"/>
<dbReference type="EMBL" id="JADOUF010000001">
    <property type="protein sequence ID" value="MBG6139725.1"/>
    <property type="molecule type" value="Genomic_DNA"/>
</dbReference>
<evidence type="ECO:0000313" key="2">
    <source>
        <dbReference type="EMBL" id="MBG6139725.1"/>
    </source>
</evidence>
<feature type="compositionally biased region" description="Low complexity" evidence="1">
    <location>
        <begin position="118"/>
        <end position="131"/>
    </location>
</feature>
<gene>
    <name evidence="2" type="ORF">IW245_005919</name>
</gene>
<dbReference type="AlphaFoldDB" id="A0A8J7KIV3"/>
<accession>A0A8J7KIV3</accession>
<organism evidence="2 3">
    <name type="scientific">Longispora fulva</name>
    <dbReference type="NCBI Taxonomy" id="619741"/>
    <lineage>
        <taxon>Bacteria</taxon>
        <taxon>Bacillati</taxon>
        <taxon>Actinomycetota</taxon>
        <taxon>Actinomycetes</taxon>
        <taxon>Micromonosporales</taxon>
        <taxon>Micromonosporaceae</taxon>
        <taxon>Longispora</taxon>
    </lineage>
</organism>
<evidence type="ECO:0000313" key="3">
    <source>
        <dbReference type="Proteomes" id="UP000622552"/>
    </source>
</evidence>
<feature type="region of interest" description="Disordered" evidence="1">
    <location>
        <begin position="1"/>
        <end position="179"/>
    </location>
</feature>
<reference evidence="2" key="1">
    <citation type="submission" date="2020-11" db="EMBL/GenBank/DDBJ databases">
        <title>Sequencing the genomes of 1000 actinobacteria strains.</title>
        <authorList>
            <person name="Klenk H.-P."/>
        </authorList>
    </citation>
    <scope>NUCLEOTIDE SEQUENCE</scope>
    <source>
        <strain evidence="2">DSM 45356</strain>
    </source>
</reference>
<keyword evidence="3" id="KW-1185">Reference proteome</keyword>
<dbReference type="RefSeq" id="WP_197006346.1">
    <property type="nucleotide sequence ID" value="NZ_BONS01000006.1"/>
</dbReference>
<sequence>MVAEADLTGGTTGPPDADDALAEAGEAVDPPGVCGPLEGADLSDVATGSPEEDAPPTDVVLTGGCTGPGWVPEPLAADVDLTGGTTAAPTAGADPPDVSAAGADPPVPPEVSTTWADPAIAAVPPEASAPPELFDPADLSDPSGPRSVSKSAPDNAAPSTIGSIVVSSLEFSGRSDVTG</sequence>
<dbReference type="Proteomes" id="UP000622552">
    <property type="component" value="Unassembled WGS sequence"/>
</dbReference>
<comment type="caution">
    <text evidence="2">The sequence shown here is derived from an EMBL/GenBank/DDBJ whole genome shotgun (WGS) entry which is preliminary data.</text>
</comment>
<name>A0A8J7KIV3_9ACTN</name>
<evidence type="ECO:0000256" key="1">
    <source>
        <dbReference type="SAM" id="MobiDB-lite"/>
    </source>
</evidence>
<feature type="compositionally biased region" description="Low complexity" evidence="1">
    <location>
        <begin position="82"/>
        <end position="97"/>
    </location>
</feature>